<sequence>MNVPDYIEKGKSNMGLGSSLYSLFITKLLDIKTKSATLLT</sequence>
<keyword evidence="2" id="KW-1185">Reference proteome</keyword>
<reference evidence="1" key="2">
    <citation type="submission" date="2020-09" db="EMBL/GenBank/DDBJ databases">
        <authorList>
            <person name="Sun Q."/>
            <person name="Zhou Y."/>
        </authorList>
    </citation>
    <scope>NUCLEOTIDE SEQUENCE</scope>
    <source>
        <strain evidence="1">CGMCC 1.12754</strain>
    </source>
</reference>
<dbReference type="Proteomes" id="UP000622860">
    <property type="component" value="Unassembled WGS sequence"/>
</dbReference>
<evidence type="ECO:0000313" key="2">
    <source>
        <dbReference type="Proteomes" id="UP000622860"/>
    </source>
</evidence>
<organism evidence="1 2">
    <name type="scientific">Virgibacillus oceani</name>
    <dbReference type="NCBI Taxonomy" id="1479511"/>
    <lineage>
        <taxon>Bacteria</taxon>
        <taxon>Bacillati</taxon>
        <taxon>Bacillota</taxon>
        <taxon>Bacilli</taxon>
        <taxon>Bacillales</taxon>
        <taxon>Bacillaceae</taxon>
        <taxon>Virgibacillus</taxon>
    </lineage>
</organism>
<accession>A0A917H8Z8</accession>
<gene>
    <name evidence="1" type="ORF">GCM10011398_15230</name>
</gene>
<comment type="caution">
    <text evidence="1">The sequence shown here is derived from an EMBL/GenBank/DDBJ whole genome shotgun (WGS) entry which is preliminary data.</text>
</comment>
<name>A0A917H8Z8_9BACI</name>
<reference evidence="1" key="1">
    <citation type="journal article" date="2014" name="Int. J. Syst. Evol. Microbiol.">
        <title>Complete genome sequence of Corynebacterium casei LMG S-19264T (=DSM 44701T), isolated from a smear-ripened cheese.</title>
        <authorList>
            <consortium name="US DOE Joint Genome Institute (JGI-PGF)"/>
            <person name="Walter F."/>
            <person name="Albersmeier A."/>
            <person name="Kalinowski J."/>
            <person name="Ruckert C."/>
        </authorList>
    </citation>
    <scope>NUCLEOTIDE SEQUENCE</scope>
    <source>
        <strain evidence="1">CGMCC 1.12754</strain>
    </source>
</reference>
<dbReference type="AlphaFoldDB" id="A0A917H8Z8"/>
<dbReference type="EMBL" id="BMFR01000004">
    <property type="protein sequence ID" value="GGG71860.1"/>
    <property type="molecule type" value="Genomic_DNA"/>
</dbReference>
<evidence type="ECO:0000313" key="1">
    <source>
        <dbReference type="EMBL" id="GGG71860.1"/>
    </source>
</evidence>
<proteinExistence type="predicted"/>
<protein>
    <submittedName>
        <fullName evidence="1">Uncharacterized protein</fullName>
    </submittedName>
</protein>